<feature type="chain" id="PRO_5013606170" description="Invasin" evidence="4">
    <location>
        <begin position="36"/>
        <end position="981"/>
    </location>
</feature>
<sequence>MSTSTKPYRVKVITWGTIAAHLSLPLTLAFTPANANMLPRTSQQGDERLAALPTMPYVLKPGETVDMVAKQHNLTLAQLKKINQLRTFSKPFAKLQAGDELEIPQAQSNLGLAPENTALTDTQTTERNLAKTATTSAQMLNSGDKAAARQLRGLAVGNANQAANSWLNNFGTARLQANVDDRGDLDGSQFDMLMPFYDTPSQMAFTQFGIRRIDKRTTANLGIGIRHFIDDWMVGYNLFLDRDITRDHTRVGAGAEYARDYLKLAANGYLRLSDWRDSPDFSSYSERPATGFDLRAEAYLPSLPQLGGKLMYEQYFGNDVGLFGKDNRQQNPAAITAGINYTPIPLVTVGIDRKQGSAGNGETLFNLGVNYEVGTPWAKQISPDAVNARRTLQGSRNDLVERNNQIVLEYKKQDVINLYVSNNVSGRAAETKQLVVSVTSKYGLRNIQFDQGALAAAGGKIIPQGPSQFALQLPPQPSGGNNWTISAIASDVKGNTSNRAVTLVQLQDTPATISGTWTPAASTKPADGNSAVLLTLTLKDAAGNPLIGQANNITLKKNTLGGSGSEPTLSALTETGPGIYQTTATAGTNFGVLTLTPEIQGTQLAPATITYTDPSSTKPSVSNLILLGELAEDSKLSATYTFTQPAGGPAATDASTYQWGEKGATAANVANGSAVATSGQVPEYLLKSTDVGKVMEISVQAKNSLAVTGNTLTVDSASADTNTNKTTGGEQGKVTGSTVVTTLETVTDANSMKVGETINLTVTALNKNNLPVSGATIKVQAVSASSRNGQAETATLQVNGKPLTDDVTTDGDGKVQVALTDPTGIGLKTTLTSSTNGSSGTPVSKNNDVIFTVFTSPDSPVADYWGHMDETIIVDGVIIKRPKLAAEVAGSQQIDMNNEEWAYANFTNASAHCTLPTKEDLVALYNAYPTGSITNAHGWPSESNILYWSGTTEGSTVWATDMTLGRTVLITKEKIQLVTCL</sequence>
<dbReference type="FunFam" id="2.40.160.160:FF:000001">
    <property type="entry name" value="Intimin-like inverse autotransporter SinH"/>
    <property type="match status" value="1"/>
</dbReference>
<dbReference type="InterPro" id="IPR008541">
    <property type="entry name" value="InvE_AD"/>
</dbReference>
<dbReference type="Gene3D" id="3.10.350.10">
    <property type="entry name" value="LysM domain"/>
    <property type="match status" value="1"/>
</dbReference>
<dbReference type="Gene3D" id="2.40.160.160">
    <property type="entry name" value="Inverse autotransporter, beta-domain"/>
    <property type="match status" value="1"/>
</dbReference>
<evidence type="ECO:0000313" key="6">
    <source>
        <dbReference type="EMBL" id="PHZ26062.1"/>
    </source>
</evidence>
<dbReference type="InterPro" id="IPR003535">
    <property type="entry name" value="Intimin/invasin_bac"/>
</dbReference>
<evidence type="ECO:0000313" key="7">
    <source>
        <dbReference type="Proteomes" id="UP000229378"/>
    </source>
</evidence>
<dbReference type="InterPro" id="IPR013783">
    <property type="entry name" value="Ig-like_fold"/>
</dbReference>
<dbReference type="SMART" id="SM00257">
    <property type="entry name" value="LysM"/>
    <property type="match status" value="1"/>
</dbReference>
<feature type="domain" description="LysM" evidence="5">
    <location>
        <begin position="55"/>
        <end position="103"/>
    </location>
</feature>
<dbReference type="Pfam" id="PF11924">
    <property type="entry name" value="IAT_beta"/>
    <property type="match status" value="1"/>
</dbReference>
<dbReference type="InterPro" id="IPR018392">
    <property type="entry name" value="LysM"/>
</dbReference>
<comment type="caution">
    <text evidence="6">The sequence shown here is derived from an EMBL/GenBank/DDBJ whole genome shotgun (WGS) entry which is preliminary data.</text>
</comment>
<dbReference type="InterPro" id="IPR008542">
    <property type="entry name" value="BIg21"/>
</dbReference>
<dbReference type="InterPro" id="IPR015217">
    <property type="entry name" value="Invasin_dom_3"/>
</dbReference>
<dbReference type="Proteomes" id="UP000229378">
    <property type="component" value="Unassembled WGS sequence"/>
</dbReference>
<evidence type="ECO:0000256" key="1">
    <source>
        <dbReference type="ARBA" id="ARBA00010116"/>
    </source>
</evidence>
<evidence type="ECO:0000256" key="3">
    <source>
        <dbReference type="ARBA" id="ARBA00074571"/>
    </source>
</evidence>
<gene>
    <name evidence="6" type="ORF">CS533_18095</name>
</gene>
<keyword evidence="4" id="KW-0732">Signal</keyword>
<dbReference type="Pfam" id="PF01476">
    <property type="entry name" value="LysM"/>
    <property type="match status" value="1"/>
</dbReference>
<dbReference type="InterPro" id="IPR036779">
    <property type="entry name" value="LysM_dom_sf"/>
</dbReference>
<dbReference type="PROSITE" id="PS51782">
    <property type="entry name" value="LYSM"/>
    <property type="match status" value="1"/>
</dbReference>
<dbReference type="Pfam" id="PF05689">
    <property type="entry name" value="InvE_AD"/>
    <property type="match status" value="1"/>
</dbReference>
<proteinExistence type="inferred from homology"/>
<dbReference type="RefSeq" id="WP_032896932.1">
    <property type="nucleotide sequence ID" value="NZ_PEHN01000028.1"/>
</dbReference>
<evidence type="ECO:0000256" key="2">
    <source>
        <dbReference type="ARBA" id="ARBA00057597"/>
    </source>
</evidence>
<dbReference type="Pfam" id="PF09134">
    <property type="entry name" value="Invasin_D3"/>
    <property type="match status" value="1"/>
</dbReference>
<dbReference type="InterPro" id="IPR051715">
    <property type="entry name" value="Intimin-Invasin_domain"/>
</dbReference>
<organism evidence="6 7">
    <name type="scientific">Yersinia bercovieri</name>
    <dbReference type="NCBI Taxonomy" id="634"/>
    <lineage>
        <taxon>Bacteria</taxon>
        <taxon>Pseudomonadati</taxon>
        <taxon>Pseudomonadota</taxon>
        <taxon>Gammaproteobacteria</taxon>
        <taxon>Enterobacterales</taxon>
        <taxon>Yersiniaceae</taxon>
        <taxon>Yersinia</taxon>
    </lineage>
</organism>
<dbReference type="InterPro" id="IPR024519">
    <property type="entry name" value="IAT_beta"/>
</dbReference>
<dbReference type="InterPro" id="IPR008964">
    <property type="entry name" value="Invasin/intimin_cell_adhesion"/>
</dbReference>
<dbReference type="AlphaFoldDB" id="A0A2G4TYI1"/>
<dbReference type="PANTHER" id="PTHR39576:SF2">
    <property type="entry name" value="ATTACHING AND EFFACING PROTEIN HOMOLOG-RELATED"/>
    <property type="match status" value="1"/>
</dbReference>
<dbReference type="GO" id="GO:0007155">
    <property type="term" value="P:cell adhesion"/>
    <property type="evidence" value="ECO:0007669"/>
    <property type="project" value="InterPro"/>
</dbReference>
<feature type="signal peptide" evidence="4">
    <location>
        <begin position="1"/>
        <end position="35"/>
    </location>
</feature>
<reference evidence="6 7" key="1">
    <citation type="submission" date="2017-10" db="EMBL/GenBank/DDBJ databases">
        <authorList>
            <person name="Banno H."/>
            <person name="Chua N.-H."/>
        </authorList>
    </citation>
    <scope>NUCLEOTIDE SEQUENCE [LARGE SCALE GENOMIC DNA]</scope>
    <source>
        <strain evidence="6 7">SCPM-O-B-7607</strain>
    </source>
</reference>
<dbReference type="PANTHER" id="PTHR39576">
    <property type="entry name" value="ATTACHING AND EFFACING PROTEIN HOMOLOG-RELATED-RELATED"/>
    <property type="match status" value="1"/>
</dbReference>
<dbReference type="PRINTS" id="PR01369">
    <property type="entry name" value="INTIMIN"/>
</dbReference>
<dbReference type="GO" id="GO:0009279">
    <property type="term" value="C:cell outer membrane"/>
    <property type="evidence" value="ECO:0007669"/>
    <property type="project" value="TreeGrafter"/>
</dbReference>
<comment type="similarity">
    <text evidence="1">Belongs to the intimin/invasin family.</text>
</comment>
<evidence type="ECO:0000256" key="4">
    <source>
        <dbReference type="SAM" id="SignalP"/>
    </source>
</evidence>
<dbReference type="Pfam" id="PF05688">
    <property type="entry name" value="BIg21"/>
    <property type="match status" value="1"/>
</dbReference>
<dbReference type="EMBL" id="PEHN01000028">
    <property type="protein sequence ID" value="PHZ26062.1"/>
    <property type="molecule type" value="Genomic_DNA"/>
</dbReference>
<evidence type="ECO:0000259" key="5">
    <source>
        <dbReference type="PROSITE" id="PS51782"/>
    </source>
</evidence>
<dbReference type="SUPFAM" id="SSF49373">
    <property type="entry name" value="Invasin/intimin cell-adhesion fragments"/>
    <property type="match status" value="1"/>
</dbReference>
<accession>A0A2G4TYI1</accession>
<name>A0A2G4TYI1_YERBE</name>
<comment type="function">
    <text evidence="2">Invasin is a protein that allows enteric bacteria to penetrate cultured mammalian cells. The entry of invasin in the cell is mediated by binding several beta-1 chain integrins.</text>
</comment>
<dbReference type="Gene3D" id="2.60.40.10">
    <property type="entry name" value="Immunoglobulins"/>
    <property type="match status" value="1"/>
</dbReference>
<protein>
    <recommendedName>
        <fullName evidence="3">Invasin</fullName>
    </recommendedName>
</protein>
<dbReference type="InterPro" id="IPR038177">
    <property type="entry name" value="IAT_beta_sf"/>
</dbReference>